<comment type="caution">
    <text evidence="2">The sequence shown here is derived from an EMBL/GenBank/DDBJ whole genome shotgun (WGS) entry which is preliminary data.</text>
</comment>
<organism evidence="2 3">
    <name type="scientific">Micromonospora aurantiaca</name>
    <name type="common">nom. illeg.</name>
    <dbReference type="NCBI Taxonomy" id="47850"/>
    <lineage>
        <taxon>Bacteria</taxon>
        <taxon>Bacillati</taxon>
        <taxon>Actinomycetota</taxon>
        <taxon>Actinomycetes</taxon>
        <taxon>Micromonosporales</taxon>
        <taxon>Micromonosporaceae</taxon>
        <taxon>Micromonospora</taxon>
    </lineage>
</organism>
<dbReference type="RefSeq" id="WP_151013321.1">
    <property type="nucleotide sequence ID" value="NZ_CBDRJA010000012.1"/>
</dbReference>
<evidence type="ECO:0000313" key="3">
    <source>
        <dbReference type="Proteomes" id="UP000471364"/>
    </source>
</evidence>
<name>A0ABQ6UGD7_9ACTN</name>
<evidence type="ECO:0000256" key="1">
    <source>
        <dbReference type="SAM" id="Phobius"/>
    </source>
</evidence>
<feature type="transmembrane region" description="Helical" evidence="1">
    <location>
        <begin position="40"/>
        <end position="60"/>
    </location>
</feature>
<feature type="transmembrane region" description="Helical" evidence="1">
    <location>
        <begin position="91"/>
        <end position="108"/>
    </location>
</feature>
<proteinExistence type="predicted"/>
<accession>A0ABQ6UGD7</accession>
<dbReference type="Proteomes" id="UP000471364">
    <property type="component" value="Unassembled WGS sequence"/>
</dbReference>
<reference evidence="2 3" key="1">
    <citation type="submission" date="2019-09" db="EMBL/GenBank/DDBJ databases">
        <title>High taxonomic diversity of Micromonospora strains isolated from Medicago sativa nodules in different geographical locations.</title>
        <authorList>
            <person name="Martinez-Hidalgo P."/>
            <person name="Flores-Felix J.D."/>
            <person name="Velazquez E."/>
            <person name="Brau L."/>
            <person name="Trujillo M.E."/>
            <person name="Martinez-Molina E."/>
        </authorList>
    </citation>
    <scope>NUCLEOTIDE SEQUENCE [LARGE SCALE GENOMIC DNA]</scope>
    <source>
        <strain evidence="2 3">ALFB5</strain>
    </source>
</reference>
<feature type="transmembrane region" description="Helical" evidence="1">
    <location>
        <begin position="67"/>
        <end position="85"/>
    </location>
</feature>
<evidence type="ECO:0000313" key="2">
    <source>
        <dbReference type="EMBL" id="KAB1111973.1"/>
    </source>
</evidence>
<sequence length="132" mass="13770">MVARPRRWSRVLGYASVAAAGVGAAIVPDPRVADATGPLVYLWAGFLIAGGILAGVGSLTDRWLGEALGCPLLSTSLAAYAVILFATGRAAAVIGSLFLAGMAFLMWARARDIELLRREATRAVRVRSAEGT</sequence>
<gene>
    <name evidence="2" type="ORF">F6X54_15985</name>
</gene>
<keyword evidence="1" id="KW-0472">Membrane</keyword>
<keyword evidence="1" id="KW-0812">Transmembrane</keyword>
<protein>
    <submittedName>
        <fullName evidence="2">Uncharacterized protein</fullName>
    </submittedName>
</protein>
<keyword evidence="3" id="KW-1185">Reference proteome</keyword>
<dbReference type="EMBL" id="WAAR01000066">
    <property type="protein sequence ID" value="KAB1111973.1"/>
    <property type="molecule type" value="Genomic_DNA"/>
</dbReference>
<keyword evidence="1" id="KW-1133">Transmembrane helix</keyword>